<dbReference type="InterPro" id="IPR002306">
    <property type="entry name" value="Trp-tRNA-ligase"/>
</dbReference>
<organism evidence="11 12">
    <name type="scientific">Peptococcus niger</name>
    <dbReference type="NCBI Taxonomy" id="2741"/>
    <lineage>
        <taxon>Bacteria</taxon>
        <taxon>Bacillati</taxon>
        <taxon>Bacillota</taxon>
        <taxon>Clostridia</taxon>
        <taxon>Eubacteriales</taxon>
        <taxon>Peptococcaceae</taxon>
        <taxon>Peptococcus</taxon>
    </lineage>
</organism>
<dbReference type="Gene3D" id="3.40.50.620">
    <property type="entry name" value="HUPs"/>
    <property type="match status" value="1"/>
</dbReference>
<comment type="similarity">
    <text evidence="1 10">Belongs to the class-I aminoacyl-tRNA synthetase family.</text>
</comment>
<evidence type="ECO:0000313" key="11">
    <source>
        <dbReference type="EMBL" id="SDD55843.1"/>
    </source>
</evidence>
<dbReference type="GO" id="GO:0005524">
    <property type="term" value="F:ATP binding"/>
    <property type="evidence" value="ECO:0007669"/>
    <property type="project" value="UniProtKB-KW"/>
</dbReference>
<evidence type="ECO:0000313" key="12">
    <source>
        <dbReference type="Proteomes" id="UP000198995"/>
    </source>
</evidence>
<dbReference type="Proteomes" id="UP000198995">
    <property type="component" value="Unassembled WGS sequence"/>
</dbReference>
<dbReference type="FunFam" id="1.10.240.10:FF:000005">
    <property type="entry name" value="Tryptophan--tRNA ligase"/>
    <property type="match status" value="1"/>
</dbReference>
<gene>
    <name evidence="11" type="ORF">SAMN04489866_104111</name>
</gene>
<sequence length="339" mass="37988">MTSPKKRLLTGDRPTGRLHIGHYVGSLQNRVRLQDEYDSFIEIADIQALTTHFKRPELISESIMQVAMDNLSVGLDPNKVTIFLQSQIPSIAEMTIFYSMLVTMNVLRQNPTVKSEAANYGYDDMTYGFFGYPVSQAADITFCGAHLVPVGEDQAPHIELCRKLVRRFNDLYAADAPFLIEPKMLVGDFPRLPGLDGNAKMGKSLGNAIYLSDPEDELRSKVMTAVTDPSRIHKNDPGHPDICVVATYHSVFTKDQYDDICDRCKAGSIGCVACKKELFTSINRLLTPFREKRAYYESHLDEVRDIIQAGNDRANAVGNETSRLMKEAMHLVPHLANEN</sequence>
<evidence type="ECO:0000256" key="9">
    <source>
        <dbReference type="NCBIfam" id="TIGR00233"/>
    </source>
</evidence>
<dbReference type="CDD" id="cd00806">
    <property type="entry name" value="TrpRS_core"/>
    <property type="match status" value="1"/>
</dbReference>
<dbReference type="PANTHER" id="PTHR43766:SF1">
    <property type="entry name" value="TRYPTOPHAN--TRNA LIGASE, MITOCHONDRIAL"/>
    <property type="match status" value="1"/>
</dbReference>
<accession>A0A1G6VQZ7</accession>
<dbReference type="AlphaFoldDB" id="A0A1G6VQZ7"/>
<dbReference type="Gene3D" id="1.10.240.10">
    <property type="entry name" value="Tyrosyl-Transfer RNA Synthetase"/>
    <property type="match status" value="1"/>
</dbReference>
<evidence type="ECO:0000256" key="2">
    <source>
        <dbReference type="ARBA" id="ARBA00013161"/>
    </source>
</evidence>
<dbReference type="Pfam" id="PF00579">
    <property type="entry name" value="tRNA-synt_1b"/>
    <property type="match status" value="1"/>
</dbReference>
<evidence type="ECO:0000256" key="5">
    <source>
        <dbReference type="ARBA" id="ARBA00022840"/>
    </source>
</evidence>
<protein>
    <recommendedName>
        <fullName evidence="2 9">Tryptophan--tRNA ligase</fullName>
        <ecNumber evidence="2 9">6.1.1.2</ecNumber>
    </recommendedName>
</protein>
<dbReference type="InterPro" id="IPR014729">
    <property type="entry name" value="Rossmann-like_a/b/a_fold"/>
</dbReference>
<keyword evidence="7 10" id="KW-0030">Aminoacyl-tRNA synthetase</keyword>
<dbReference type="GO" id="GO:0004830">
    <property type="term" value="F:tryptophan-tRNA ligase activity"/>
    <property type="evidence" value="ECO:0007669"/>
    <property type="project" value="UniProtKB-UniRule"/>
</dbReference>
<dbReference type="PROSITE" id="PS00178">
    <property type="entry name" value="AA_TRNA_LIGASE_I"/>
    <property type="match status" value="1"/>
</dbReference>
<name>A0A1G6VQZ7_PEPNI</name>
<evidence type="ECO:0000256" key="6">
    <source>
        <dbReference type="ARBA" id="ARBA00022917"/>
    </source>
</evidence>
<evidence type="ECO:0000256" key="1">
    <source>
        <dbReference type="ARBA" id="ARBA00005594"/>
    </source>
</evidence>
<evidence type="ECO:0000256" key="4">
    <source>
        <dbReference type="ARBA" id="ARBA00022741"/>
    </source>
</evidence>
<proteinExistence type="inferred from homology"/>
<dbReference type="SUPFAM" id="SSF52374">
    <property type="entry name" value="Nucleotidylyl transferase"/>
    <property type="match status" value="1"/>
</dbReference>
<comment type="catalytic activity">
    <reaction evidence="8">
        <text>tRNA(Trp) + L-tryptophan + ATP = L-tryptophyl-tRNA(Trp) + AMP + diphosphate + H(+)</text>
        <dbReference type="Rhea" id="RHEA:24080"/>
        <dbReference type="Rhea" id="RHEA-COMP:9671"/>
        <dbReference type="Rhea" id="RHEA-COMP:9705"/>
        <dbReference type="ChEBI" id="CHEBI:15378"/>
        <dbReference type="ChEBI" id="CHEBI:30616"/>
        <dbReference type="ChEBI" id="CHEBI:33019"/>
        <dbReference type="ChEBI" id="CHEBI:57912"/>
        <dbReference type="ChEBI" id="CHEBI:78442"/>
        <dbReference type="ChEBI" id="CHEBI:78535"/>
        <dbReference type="ChEBI" id="CHEBI:456215"/>
        <dbReference type="EC" id="6.1.1.2"/>
    </reaction>
</comment>
<dbReference type="EC" id="6.1.1.2" evidence="2 9"/>
<reference evidence="11 12" key="1">
    <citation type="submission" date="2016-10" db="EMBL/GenBank/DDBJ databases">
        <authorList>
            <person name="de Groot N.N."/>
        </authorList>
    </citation>
    <scope>NUCLEOTIDE SEQUENCE [LARGE SCALE GENOMIC DNA]</scope>
    <source>
        <strain evidence="11 12">DSM 20475</strain>
    </source>
</reference>
<dbReference type="OrthoDB" id="9801042at2"/>
<dbReference type="PRINTS" id="PR01039">
    <property type="entry name" value="TRNASYNTHTRP"/>
</dbReference>
<dbReference type="InterPro" id="IPR050203">
    <property type="entry name" value="Trp-tRNA_synthetase"/>
</dbReference>
<keyword evidence="5 10" id="KW-0067">ATP-binding</keyword>
<keyword evidence="3 10" id="KW-0436">Ligase</keyword>
<dbReference type="NCBIfam" id="TIGR00233">
    <property type="entry name" value="trpS"/>
    <property type="match status" value="1"/>
</dbReference>
<dbReference type="GO" id="GO:0006436">
    <property type="term" value="P:tryptophanyl-tRNA aminoacylation"/>
    <property type="evidence" value="ECO:0007669"/>
    <property type="project" value="UniProtKB-UniRule"/>
</dbReference>
<evidence type="ECO:0000256" key="8">
    <source>
        <dbReference type="ARBA" id="ARBA00049929"/>
    </source>
</evidence>
<keyword evidence="6 10" id="KW-0648">Protein biosynthesis</keyword>
<dbReference type="STRING" id="2741.SAMN04489866_104111"/>
<dbReference type="InterPro" id="IPR001412">
    <property type="entry name" value="aa-tRNA-synth_I_CS"/>
</dbReference>
<evidence type="ECO:0000256" key="7">
    <source>
        <dbReference type="ARBA" id="ARBA00023146"/>
    </source>
</evidence>
<keyword evidence="4 10" id="KW-0547">Nucleotide-binding</keyword>
<keyword evidence="12" id="KW-1185">Reference proteome</keyword>
<dbReference type="RefSeq" id="WP_091791572.1">
    <property type="nucleotide sequence ID" value="NZ_FNAF01000004.1"/>
</dbReference>
<evidence type="ECO:0000256" key="3">
    <source>
        <dbReference type="ARBA" id="ARBA00022598"/>
    </source>
</evidence>
<dbReference type="EMBL" id="FNAF01000004">
    <property type="protein sequence ID" value="SDD55843.1"/>
    <property type="molecule type" value="Genomic_DNA"/>
</dbReference>
<dbReference type="InterPro" id="IPR002305">
    <property type="entry name" value="aa-tRNA-synth_Ic"/>
</dbReference>
<dbReference type="GO" id="GO:0005829">
    <property type="term" value="C:cytosol"/>
    <property type="evidence" value="ECO:0007669"/>
    <property type="project" value="TreeGrafter"/>
</dbReference>
<evidence type="ECO:0000256" key="10">
    <source>
        <dbReference type="RuleBase" id="RU363036"/>
    </source>
</evidence>
<dbReference type="PANTHER" id="PTHR43766">
    <property type="entry name" value="TRYPTOPHAN--TRNA LIGASE, MITOCHONDRIAL"/>
    <property type="match status" value="1"/>
</dbReference>